<gene>
    <name evidence="1" type="ORF">SAMN04490355_1001186</name>
</gene>
<organism evidence="1 2">
    <name type="scientific">Pelosinus propionicus DSM 13327</name>
    <dbReference type="NCBI Taxonomy" id="1123291"/>
    <lineage>
        <taxon>Bacteria</taxon>
        <taxon>Bacillati</taxon>
        <taxon>Bacillota</taxon>
        <taxon>Negativicutes</taxon>
        <taxon>Selenomonadales</taxon>
        <taxon>Sporomusaceae</taxon>
        <taxon>Pelosinus</taxon>
    </lineage>
</organism>
<dbReference type="Proteomes" id="UP000199520">
    <property type="component" value="Unassembled WGS sequence"/>
</dbReference>
<dbReference type="OrthoDB" id="1682271at2"/>
<dbReference type="AlphaFoldDB" id="A0A1I4GV91"/>
<protein>
    <submittedName>
        <fullName evidence="1">Uncharacterized protein</fullName>
    </submittedName>
</protein>
<sequence>MEHVVSITNTLTSIFSGWQSKKEDHLMAYLNTYLFFPQCEKFIINTINELQIGNTTGLEQIYKELKQEGDVTLAQSVDSLVSGKFTLSKESCLLIESYVKSETFYKEIEKTLMND</sequence>
<dbReference type="RefSeq" id="WP_090932021.1">
    <property type="nucleotide sequence ID" value="NZ_FOTS01000001.1"/>
</dbReference>
<proteinExistence type="predicted"/>
<evidence type="ECO:0000313" key="2">
    <source>
        <dbReference type="Proteomes" id="UP000199520"/>
    </source>
</evidence>
<keyword evidence="2" id="KW-1185">Reference proteome</keyword>
<dbReference type="STRING" id="1123291.SAMN04490355_1001186"/>
<reference evidence="2" key="1">
    <citation type="submission" date="2016-10" db="EMBL/GenBank/DDBJ databases">
        <authorList>
            <person name="Varghese N."/>
            <person name="Submissions S."/>
        </authorList>
    </citation>
    <scope>NUCLEOTIDE SEQUENCE [LARGE SCALE GENOMIC DNA]</scope>
    <source>
        <strain evidence="2">DSM 13327</strain>
    </source>
</reference>
<evidence type="ECO:0000313" key="1">
    <source>
        <dbReference type="EMBL" id="SFL33046.1"/>
    </source>
</evidence>
<accession>A0A1I4GV91</accession>
<dbReference type="EMBL" id="FOTS01000001">
    <property type="protein sequence ID" value="SFL33046.1"/>
    <property type="molecule type" value="Genomic_DNA"/>
</dbReference>
<name>A0A1I4GV91_9FIRM</name>